<evidence type="ECO:0000256" key="12">
    <source>
        <dbReference type="ARBA" id="ARBA00022840"/>
    </source>
</evidence>
<evidence type="ECO:0000256" key="10">
    <source>
        <dbReference type="ARBA" id="ARBA00022777"/>
    </source>
</evidence>
<feature type="transmembrane region" description="Helical" evidence="18">
    <location>
        <begin position="214"/>
        <end position="233"/>
    </location>
</feature>
<dbReference type="SMART" id="SM00091">
    <property type="entry name" value="PAS"/>
    <property type="match status" value="1"/>
</dbReference>
<evidence type="ECO:0000256" key="2">
    <source>
        <dbReference type="ARBA" id="ARBA00004429"/>
    </source>
</evidence>
<dbReference type="CDD" id="cd18773">
    <property type="entry name" value="PDC1_HK_sensor"/>
    <property type="match status" value="1"/>
</dbReference>
<evidence type="ECO:0000256" key="6">
    <source>
        <dbReference type="ARBA" id="ARBA00022553"/>
    </source>
</evidence>
<comment type="subcellular location">
    <subcellularLocation>
        <location evidence="2">Cell inner membrane</location>
        <topology evidence="2">Multi-pass membrane protein</topology>
    </subcellularLocation>
</comment>
<keyword evidence="6" id="KW-0597">Phosphoprotein</keyword>
<keyword evidence="7" id="KW-0808">Transferase</keyword>
<keyword evidence="11" id="KW-0862">Zinc</keyword>
<dbReference type="SUPFAM" id="SSF55785">
    <property type="entry name" value="PYP-like sensor domain (PAS domain)"/>
    <property type="match status" value="1"/>
</dbReference>
<proteinExistence type="predicted"/>
<feature type="domain" description="PAC" evidence="21">
    <location>
        <begin position="316"/>
        <end position="368"/>
    </location>
</feature>
<keyword evidence="15" id="KW-0346">Stress response</keyword>
<dbReference type="Gene3D" id="3.30.565.10">
    <property type="entry name" value="Histidine kinase-like ATPase, C-terminal domain"/>
    <property type="match status" value="1"/>
</dbReference>
<dbReference type="InterPro" id="IPR004358">
    <property type="entry name" value="Sig_transdc_His_kin-like_C"/>
</dbReference>
<evidence type="ECO:0000259" key="19">
    <source>
        <dbReference type="PROSITE" id="PS50109"/>
    </source>
</evidence>
<keyword evidence="16 18" id="KW-0472">Membrane</keyword>
<dbReference type="InterPro" id="IPR036097">
    <property type="entry name" value="HisK_dim/P_sf"/>
</dbReference>
<feature type="domain" description="PAS" evidence="20">
    <location>
        <begin position="247"/>
        <end position="292"/>
    </location>
</feature>
<keyword evidence="5" id="KW-0997">Cell inner membrane</keyword>
<dbReference type="OrthoDB" id="9773941at2"/>
<dbReference type="PANTHER" id="PTHR43065:SF54">
    <property type="entry name" value="SENSOR PROTEIN ZRAS"/>
    <property type="match status" value="1"/>
</dbReference>
<dbReference type="Pfam" id="PF02518">
    <property type="entry name" value="HATPase_c"/>
    <property type="match status" value="1"/>
</dbReference>
<evidence type="ECO:0000256" key="8">
    <source>
        <dbReference type="ARBA" id="ARBA00022692"/>
    </source>
</evidence>
<dbReference type="KEGG" id="dwd:DSCW_13570"/>
<keyword evidence="13 18" id="KW-1133">Transmembrane helix</keyword>
<dbReference type="GO" id="GO:0005886">
    <property type="term" value="C:plasma membrane"/>
    <property type="evidence" value="ECO:0007669"/>
    <property type="project" value="UniProtKB-SubCell"/>
</dbReference>
<dbReference type="PROSITE" id="PS50112">
    <property type="entry name" value="PAS"/>
    <property type="match status" value="1"/>
</dbReference>
<dbReference type="InterPro" id="IPR003594">
    <property type="entry name" value="HATPase_dom"/>
</dbReference>
<dbReference type="SMART" id="SM00387">
    <property type="entry name" value="HATPase_c"/>
    <property type="match status" value="1"/>
</dbReference>
<dbReference type="Proteomes" id="UP000427769">
    <property type="component" value="Chromosome"/>
</dbReference>
<keyword evidence="9" id="KW-0547">Nucleotide-binding</keyword>
<evidence type="ECO:0000313" key="22">
    <source>
        <dbReference type="EMBL" id="BBO73940.1"/>
    </source>
</evidence>
<organism evidence="22 23">
    <name type="scientific">Desulfosarcina widdelii</name>
    <dbReference type="NCBI Taxonomy" id="947919"/>
    <lineage>
        <taxon>Bacteria</taxon>
        <taxon>Pseudomonadati</taxon>
        <taxon>Thermodesulfobacteriota</taxon>
        <taxon>Desulfobacteria</taxon>
        <taxon>Desulfobacterales</taxon>
        <taxon>Desulfosarcinaceae</taxon>
        <taxon>Desulfosarcina</taxon>
    </lineage>
</organism>
<evidence type="ECO:0000256" key="13">
    <source>
        <dbReference type="ARBA" id="ARBA00022989"/>
    </source>
</evidence>
<evidence type="ECO:0000256" key="4">
    <source>
        <dbReference type="ARBA" id="ARBA00022475"/>
    </source>
</evidence>
<dbReference type="SUPFAM" id="SSF55874">
    <property type="entry name" value="ATPase domain of HSP90 chaperone/DNA topoisomerase II/histidine kinase"/>
    <property type="match status" value="1"/>
</dbReference>
<keyword evidence="10 22" id="KW-0418">Kinase</keyword>
<evidence type="ECO:0000259" key="21">
    <source>
        <dbReference type="PROSITE" id="PS50113"/>
    </source>
</evidence>
<dbReference type="InterPro" id="IPR036890">
    <property type="entry name" value="HATPase_C_sf"/>
</dbReference>
<keyword evidence="14" id="KW-0902">Two-component regulatory system</keyword>
<dbReference type="Pfam" id="PF00512">
    <property type="entry name" value="HisKA"/>
    <property type="match status" value="1"/>
</dbReference>
<dbReference type="InterPro" id="IPR000700">
    <property type="entry name" value="PAS-assoc_C"/>
</dbReference>
<evidence type="ECO:0000256" key="17">
    <source>
        <dbReference type="ARBA" id="ARBA00044982"/>
    </source>
</evidence>
<dbReference type="InterPro" id="IPR029151">
    <property type="entry name" value="Sensor-like_sf"/>
</dbReference>
<keyword evidence="8 18" id="KW-0812">Transmembrane</keyword>
<dbReference type="EMBL" id="AP021875">
    <property type="protein sequence ID" value="BBO73940.1"/>
    <property type="molecule type" value="Genomic_DNA"/>
</dbReference>
<dbReference type="AlphaFoldDB" id="A0A5K7YZW6"/>
<name>A0A5K7YZW6_9BACT</name>
<dbReference type="SMART" id="SM00388">
    <property type="entry name" value="HisKA"/>
    <property type="match status" value="1"/>
</dbReference>
<evidence type="ECO:0000256" key="11">
    <source>
        <dbReference type="ARBA" id="ARBA00022833"/>
    </source>
</evidence>
<dbReference type="InterPro" id="IPR003661">
    <property type="entry name" value="HisK_dim/P_dom"/>
</dbReference>
<keyword evidence="12" id="KW-0067">ATP-binding</keyword>
<evidence type="ECO:0000256" key="15">
    <source>
        <dbReference type="ARBA" id="ARBA00023016"/>
    </source>
</evidence>
<accession>A0A5K7YZW6</accession>
<sequence>MRPSKGRVGAGMQTSPWIILGSTIILLVAVIVFAVQNSHREKQYMSEILTAKGAALIRAVEAGARAGMMGMMWGGEQFQLLLEETGRLPDVLYMAVVDPDGMVVAHSDPSKIGTSFRKDRKLIHLGPDLKENWELVDLDTGEKSFEVHRHFRPLFTENGAEYSHMRQMMHRHRMMPVPQDDWLASNKQEQRLIVVGLDVEPFESAMREDIRTTVVMSAIVLLTGFAGFVSFFWRRSYRAARRSLQDTSAFADELVTHLPIGLVATDQSGRITFFNAAAETITGLTAATVRGRPAQDFLPAHLCGLDQWFDEGEPVNERETECTFADGRTVPLSISAARIVNEVGKFVGEVLILKDLREVRRLEAEVRRQDKLAALGKLAAGVAHEIRNPLSSIKGLTTFFGDQFSEGSEAKSAAGVMVQEVDRLNRAISELLDFARPTDLKRQPTDIAPLLTRSIQLVNQDAANQKVQVELDLADDICQVSVDPDRLNQCLLNLYLNAIQAMSSGGTLRIGCDMEDGRSVRIRISDTGPGIDADHLGKIFDPYFTTKNKGTGLGLAVVHKIIDAHQAHLHVESIPGKGTTMTIRLACISGLVEKEESHDRKPA</sequence>
<evidence type="ECO:0000256" key="5">
    <source>
        <dbReference type="ARBA" id="ARBA00022519"/>
    </source>
</evidence>
<dbReference type="Gene3D" id="3.30.450.20">
    <property type="entry name" value="PAS domain"/>
    <property type="match status" value="2"/>
</dbReference>
<dbReference type="SUPFAM" id="SSF47384">
    <property type="entry name" value="Homodimeric domain of signal transducing histidine kinase"/>
    <property type="match status" value="1"/>
</dbReference>
<dbReference type="InterPro" id="IPR005467">
    <property type="entry name" value="His_kinase_dom"/>
</dbReference>
<reference evidence="22 23" key="1">
    <citation type="submission" date="2019-11" db="EMBL/GenBank/DDBJ databases">
        <title>Comparative genomics of hydrocarbon-degrading Desulfosarcina strains.</title>
        <authorList>
            <person name="Watanabe M."/>
            <person name="Kojima H."/>
            <person name="Fukui M."/>
        </authorList>
    </citation>
    <scope>NUCLEOTIDE SEQUENCE [LARGE SCALE GENOMIC DNA]</scope>
    <source>
        <strain evidence="22 23">PP31</strain>
    </source>
</reference>
<evidence type="ECO:0000259" key="20">
    <source>
        <dbReference type="PROSITE" id="PS50112"/>
    </source>
</evidence>
<dbReference type="PROSITE" id="PS50109">
    <property type="entry name" value="HIS_KIN"/>
    <property type="match status" value="1"/>
</dbReference>
<evidence type="ECO:0000313" key="23">
    <source>
        <dbReference type="Proteomes" id="UP000427769"/>
    </source>
</evidence>
<evidence type="ECO:0000256" key="7">
    <source>
        <dbReference type="ARBA" id="ARBA00022679"/>
    </source>
</evidence>
<dbReference type="Pfam" id="PF13426">
    <property type="entry name" value="PAS_9"/>
    <property type="match status" value="1"/>
</dbReference>
<dbReference type="GO" id="GO:0005524">
    <property type="term" value="F:ATP binding"/>
    <property type="evidence" value="ECO:0007669"/>
    <property type="project" value="UniProtKB-KW"/>
</dbReference>
<dbReference type="PROSITE" id="PS50113">
    <property type="entry name" value="PAC"/>
    <property type="match status" value="1"/>
</dbReference>
<dbReference type="GO" id="GO:0000155">
    <property type="term" value="F:phosphorelay sensor kinase activity"/>
    <property type="evidence" value="ECO:0007669"/>
    <property type="project" value="InterPro"/>
</dbReference>
<dbReference type="CDD" id="cd00082">
    <property type="entry name" value="HisKA"/>
    <property type="match status" value="1"/>
</dbReference>
<dbReference type="PANTHER" id="PTHR43065">
    <property type="entry name" value="SENSOR HISTIDINE KINASE"/>
    <property type="match status" value="1"/>
</dbReference>
<evidence type="ECO:0000256" key="18">
    <source>
        <dbReference type="SAM" id="Phobius"/>
    </source>
</evidence>
<protein>
    <recommendedName>
        <fullName evidence="17">Sensor histidine kinase ZraS</fullName>
        <ecNumber evidence="3">2.7.13.3</ecNumber>
    </recommendedName>
</protein>
<dbReference type="CDD" id="cd00130">
    <property type="entry name" value="PAS"/>
    <property type="match status" value="1"/>
</dbReference>
<keyword evidence="4" id="KW-1003">Cell membrane</keyword>
<evidence type="ECO:0000256" key="1">
    <source>
        <dbReference type="ARBA" id="ARBA00000085"/>
    </source>
</evidence>
<dbReference type="InterPro" id="IPR035965">
    <property type="entry name" value="PAS-like_dom_sf"/>
</dbReference>
<evidence type="ECO:0000256" key="14">
    <source>
        <dbReference type="ARBA" id="ARBA00023012"/>
    </source>
</evidence>
<dbReference type="SUPFAM" id="SSF103190">
    <property type="entry name" value="Sensory domain-like"/>
    <property type="match status" value="1"/>
</dbReference>
<dbReference type="Gene3D" id="1.10.287.130">
    <property type="match status" value="1"/>
</dbReference>
<evidence type="ECO:0000256" key="16">
    <source>
        <dbReference type="ARBA" id="ARBA00023136"/>
    </source>
</evidence>
<dbReference type="PRINTS" id="PR00344">
    <property type="entry name" value="BCTRLSENSOR"/>
</dbReference>
<feature type="transmembrane region" description="Helical" evidence="18">
    <location>
        <begin position="15"/>
        <end position="35"/>
    </location>
</feature>
<keyword evidence="23" id="KW-1185">Reference proteome</keyword>
<comment type="catalytic activity">
    <reaction evidence="1">
        <text>ATP + protein L-histidine = ADP + protein N-phospho-L-histidine.</text>
        <dbReference type="EC" id="2.7.13.3"/>
    </reaction>
</comment>
<evidence type="ECO:0000256" key="3">
    <source>
        <dbReference type="ARBA" id="ARBA00012438"/>
    </source>
</evidence>
<evidence type="ECO:0000256" key="9">
    <source>
        <dbReference type="ARBA" id="ARBA00022741"/>
    </source>
</evidence>
<dbReference type="EC" id="2.7.13.3" evidence="3"/>
<gene>
    <name evidence="22" type="primary">zraS_1</name>
    <name evidence="22" type="ORF">DSCW_13570</name>
</gene>
<dbReference type="NCBIfam" id="TIGR00229">
    <property type="entry name" value="sensory_box"/>
    <property type="match status" value="1"/>
</dbReference>
<dbReference type="InterPro" id="IPR000014">
    <property type="entry name" value="PAS"/>
</dbReference>
<feature type="domain" description="Histidine kinase" evidence="19">
    <location>
        <begin position="381"/>
        <end position="589"/>
    </location>
</feature>